<evidence type="ECO:0000256" key="2">
    <source>
        <dbReference type="ARBA" id="ARBA00022679"/>
    </source>
</evidence>
<name>A0A9Q0BLR6_9MUSC</name>
<feature type="domain" description="Palmitoyltransferase DHHC" evidence="10">
    <location>
        <begin position="315"/>
        <end position="441"/>
    </location>
</feature>
<evidence type="ECO:0000313" key="12">
    <source>
        <dbReference type="Proteomes" id="UP001059596"/>
    </source>
</evidence>
<reference evidence="11" key="1">
    <citation type="journal article" date="2023" name="Genome Biol. Evol.">
        <title>Long-read-based Genome Assembly of Drosophila gunungcola Reveals Fewer Chemosensory Genes in Flower-breeding Species.</title>
        <authorList>
            <person name="Negi A."/>
            <person name="Liao B.Y."/>
            <person name="Yeh S.D."/>
        </authorList>
    </citation>
    <scope>NUCLEOTIDE SEQUENCE</scope>
    <source>
        <strain evidence="11">Sukarami</strain>
    </source>
</reference>
<keyword evidence="4 9" id="KW-1133">Transmembrane helix</keyword>
<keyword evidence="2 9" id="KW-0808">Transferase</keyword>
<dbReference type="PANTHER" id="PTHR12246">
    <property type="entry name" value="PALMITOYLTRANSFERASE ZDHHC16"/>
    <property type="match status" value="1"/>
</dbReference>
<dbReference type="InterPro" id="IPR001594">
    <property type="entry name" value="Palmitoyltrfase_DHHC"/>
</dbReference>
<evidence type="ECO:0000256" key="6">
    <source>
        <dbReference type="ARBA" id="ARBA00023140"/>
    </source>
</evidence>
<proteinExistence type="inferred from homology"/>
<feature type="non-terminal residue" evidence="11">
    <location>
        <position position="1"/>
    </location>
</feature>
<evidence type="ECO:0000313" key="11">
    <source>
        <dbReference type="EMBL" id="KAI8036260.1"/>
    </source>
</evidence>
<comment type="domain">
    <text evidence="9">The DHHC domain is required for palmitoyltransferase activity.</text>
</comment>
<feature type="transmembrane region" description="Helical" evidence="9">
    <location>
        <begin position="259"/>
        <end position="279"/>
    </location>
</feature>
<evidence type="ECO:0000256" key="7">
    <source>
        <dbReference type="ARBA" id="ARBA00023315"/>
    </source>
</evidence>
<dbReference type="InterPro" id="IPR039859">
    <property type="entry name" value="PFA4/ZDH16/20/ERF2-like"/>
</dbReference>
<evidence type="ECO:0000256" key="9">
    <source>
        <dbReference type="RuleBase" id="RU079119"/>
    </source>
</evidence>
<dbReference type="GO" id="GO:0005778">
    <property type="term" value="C:peroxisomal membrane"/>
    <property type="evidence" value="ECO:0007669"/>
    <property type="project" value="UniProtKB-SubCell"/>
</dbReference>
<gene>
    <name evidence="11" type="ORF">M5D96_010853</name>
</gene>
<evidence type="ECO:0000259" key="10">
    <source>
        <dbReference type="Pfam" id="PF01529"/>
    </source>
</evidence>
<sequence>FFGHNMNMDQLVQLNNQAGGRDKIARLIQYASRAMWDSLEAANSSPALVDNFKTIEYILSTFRKLLRFGKCVDVFYGTLKTIHYPDLTIRVTLTLSKLSQSLFLFADHFLWLARTGLTTVNAKRWSSIANKYWLFSIIMNLVLDLHRSGCKGGISRCRIPTSINSPQDFKRLALQSYVLMQGHKDIVVDTVKNVCDFFIPLTALGYTRFGGVDQHNRCCGNKAWCVKDICGIVCVVMTWLLILFAEFVVMRLILLPSNYTVFSTINMVVFQALAFLAFASHIRTMLSDPGAVPRGNATKEMIEQMGYREGQMFYKCPKCCSIKPERAHHCSVCQRCIRKMDHHCPWVNNCVGENNQKYFVLFTFYIASISVHTLFLVLTQFAECVKNDWRTCSPYSPPATIFLLLFLTFEGLMFGIFTIIMLATQLTAILNDQTGIEQLKKEEARWAKKSRLKSIQSVFGRFSLAWFSPFTEPSCRTRFNSHFYSV</sequence>
<evidence type="ECO:0000256" key="4">
    <source>
        <dbReference type="ARBA" id="ARBA00022989"/>
    </source>
</evidence>
<keyword evidence="5 9" id="KW-0472">Membrane</keyword>
<dbReference type="AlphaFoldDB" id="A0A9Q0BLR6"/>
<comment type="subcellular location">
    <subcellularLocation>
        <location evidence="1">Membrane</location>
        <topology evidence="1">Multi-pass membrane protein</topology>
    </subcellularLocation>
    <subcellularLocation>
        <location evidence="8">Peroxisome membrane</location>
    </subcellularLocation>
</comment>
<feature type="transmembrane region" description="Helical" evidence="9">
    <location>
        <begin position="229"/>
        <end position="253"/>
    </location>
</feature>
<dbReference type="PROSITE" id="PS50216">
    <property type="entry name" value="DHHC"/>
    <property type="match status" value="1"/>
</dbReference>
<dbReference type="GO" id="GO:0016559">
    <property type="term" value="P:peroxisome fission"/>
    <property type="evidence" value="ECO:0007669"/>
    <property type="project" value="InterPro"/>
</dbReference>
<protein>
    <recommendedName>
        <fullName evidence="9">Palmitoyltransferase</fullName>
        <ecNumber evidence="9">2.3.1.225</ecNumber>
    </recommendedName>
</protein>
<comment type="caution">
    <text evidence="11">The sequence shown here is derived from an EMBL/GenBank/DDBJ whole genome shotgun (WGS) entry which is preliminary data.</text>
</comment>
<evidence type="ECO:0000256" key="5">
    <source>
        <dbReference type="ARBA" id="ARBA00023136"/>
    </source>
</evidence>
<keyword evidence="7 9" id="KW-0012">Acyltransferase</keyword>
<organism evidence="11 12">
    <name type="scientific">Drosophila gunungcola</name>
    <name type="common">fruit fly</name>
    <dbReference type="NCBI Taxonomy" id="103775"/>
    <lineage>
        <taxon>Eukaryota</taxon>
        <taxon>Metazoa</taxon>
        <taxon>Ecdysozoa</taxon>
        <taxon>Arthropoda</taxon>
        <taxon>Hexapoda</taxon>
        <taxon>Insecta</taxon>
        <taxon>Pterygota</taxon>
        <taxon>Neoptera</taxon>
        <taxon>Endopterygota</taxon>
        <taxon>Diptera</taxon>
        <taxon>Brachycera</taxon>
        <taxon>Muscomorpha</taxon>
        <taxon>Ephydroidea</taxon>
        <taxon>Drosophilidae</taxon>
        <taxon>Drosophila</taxon>
        <taxon>Sophophora</taxon>
    </lineage>
</organism>
<accession>A0A9Q0BLR6</accession>
<dbReference type="Pfam" id="PF01529">
    <property type="entry name" value="DHHC"/>
    <property type="match status" value="1"/>
</dbReference>
<evidence type="ECO:0000256" key="8">
    <source>
        <dbReference type="ARBA" id="ARBA00046271"/>
    </source>
</evidence>
<dbReference type="EC" id="2.3.1.225" evidence="9"/>
<dbReference type="Proteomes" id="UP001059596">
    <property type="component" value="Unassembled WGS sequence"/>
</dbReference>
<keyword evidence="6" id="KW-0576">Peroxisome</keyword>
<dbReference type="InterPro" id="IPR008733">
    <property type="entry name" value="PEX11"/>
</dbReference>
<dbReference type="GO" id="GO:0019706">
    <property type="term" value="F:protein-cysteine S-palmitoyltransferase activity"/>
    <property type="evidence" value="ECO:0007669"/>
    <property type="project" value="UniProtKB-EC"/>
</dbReference>
<evidence type="ECO:0000256" key="3">
    <source>
        <dbReference type="ARBA" id="ARBA00022692"/>
    </source>
</evidence>
<evidence type="ECO:0000256" key="1">
    <source>
        <dbReference type="ARBA" id="ARBA00004141"/>
    </source>
</evidence>
<comment type="catalytic activity">
    <reaction evidence="9">
        <text>L-cysteinyl-[protein] + hexadecanoyl-CoA = S-hexadecanoyl-L-cysteinyl-[protein] + CoA</text>
        <dbReference type="Rhea" id="RHEA:36683"/>
        <dbReference type="Rhea" id="RHEA-COMP:10131"/>
        <dbReference type="Rhea" id="RHEA-COMP:11032"/>
        <dbReference type="ChEBI" id="CHEBI:29950"/>
        <dbReference type="ChEBI" id="CHEBI:57287"/>
        <dbReference type="ChEBI" id="CHEBI:57379"/>
        <dbReference type="ChEBI" id="CHEBI:74151"/>
        <dbReference type="EC" id="2.3.1.225"/>
    </reaction>
</comment>
<dbReference type="Pfam" id="PF05648">
    <property type="entry name" value="PEX11"/>
    <property type="match status" value="1"/>
</dbReference>
<feature type="transmembrane region" description="Helical" evidence="9">
    <location>
        <begin position="401"/>
        <end position="423"/>
    </location>
</feature>
<keyword evidence="12" id="KW-1185">Reference proteome</keyword>
<dbReference type="EMBL" id="JAMKOV010000021">
    <property type="protein sequence ID" value="KAI8036260.1"/>
    <property type="molecule type" value="Genomic_DNA"/>
</dbReference>
<feature type="transmembrane region" description="Helical" evidence="9">
    <location>
        <begin position="358"/>
        <end position="381"/>
    </location>
</feature>
<keyword evidence="3 9" id="KW-0812">Transmembrane</keyword>
<comment type="similarity">
    <text evidence="9">Belongs to the DHHC palmitoyltransferase family.</text>
</comment>